<evidence type="ECO:0000256" key="8">
    <source>
        <dbReference type="SAM" id="MobiDB-lite"/>
    </source>
</evidence>
<dbReference type="Gene3D" id="3.90.550.50">
    <property type="match status" value="1"/>
</dbReference>
<keyword evidence="3" id="KW-0808">Transferase</keyword>
<feature type="domain" description="Fringe-like glycosyltransferase" evidence="9">
    <location>
        <begin position="29"/>
        <end position="64"/>
    </location>
</feature>
<dbReference type="Proteomes" id="UP000016665">
    <property type="component" value="Chromosome 14"/>
</dbReference>
<accession>A0A803V712</accession>
<reference evidence="10" key="3">
    <citation type="submission" date="2025-09" db="UniProtKB">
        <authorList>
            <consortium name="Ensembl"/>
        </authorList>
    </citation>
    <scope>IDENTIFICATION</scope>
</reference>
<reference evidence="10" key="2">
    <citation type="submission" date="2025-08" db="UniProtKB">
        <authorList>
            <consortium name="Ensembl"/>
        </authorList>
    </citation>
    <scope>IDENTIFICATION</scope>
</reference>
<evidence type="ECO:0000313" key="11">
    <source>
        <dbReference type="Proteomes" id="UP000016665"/>
    </source>
</evidence>
<keyword evidence="2" id="KW-0328">Glycosyltransferase</keyword>
<evidence type="ECO:0000256" key="5">
    <source>
        <dbReference type="ARBA" id="ARBA00022968"/>
    </source>
</evidence>
<evidence type="ECO:0000259" key="9">
    <source>
        <dbReference type="Pfam" id="PF02434"/>
    </source>
</evidence>
<name>A0A803V712_FICAL</name>
<protein>
    <recommendedName>
        <fullName evidence="9">Fringe-like glycosyltransferase domain-containing protein</fullName>
    </recommendedName>
</protein>
<evidence type="ECO:0000256" key="1">
    <source>
        <dbReference type="ARBA" id="ARBA00004606"/>
    </source>
</evidence>
<keyword evidence="7" id="KW-0472">Membrane</keyword>
<keyword evidence="11" id="KW-1185">Reference proteome</keyword>
<dbReference type="AlphaFoldDB" id="A0A803V712"/>
<evidence type="ECO:0000256" key="6">
    <source>
        <dbReference type="ARBA" id="ARBA00022989"/>
    </source>
</evidence>
<keyword evidence="4" id="KW-0812">Transmembrane</keyword>
<feature type="region of interest" description="Disordered" evidence="8">
    <location>
        <begin position="65"/>
        <end position="97"/>
    </location>
</feature>
<evidence type="ECO:0000313" key="10">
    <source>
        <dbReference type="Ensembl" id="ENSFALP00000018518.1"/>
    </source>
</evidence>
<proteinExistence type="predicted"/>
<dbReference type="InterPro" id="IPR003378">
    <property type="entry name" value="Fringe-like_glycosylTrfase"/>
</dbReference>
<dbReference type="GO" id="GO:0016757">
    <property type="term" value="F:glycosyltransferase activity"/>
    <property type="evidence" value="ECO:0007669"/>
    <property type="project" value="UniProtKB-KW"/>
</dbReference>
<keyword evidence="6" id="KW-1133">Transmembrane helix</keyword>
<organism evidence="10 11">
    <name type="scientific">Ficedula albicollis</name>
    <name type="common">Collared flycatcher</name>
    <name type="synonym">Muscicapa albicollis</name>
    <dbReference type="NCBI Taxonomy" id="59894"/>
    <lineage>
        <taxon>Eukaryota</taxon>
        <taxon>Metazoa</taxon>
        <taxon>Chordata</taxon>
        <taxon>Craniata</taxon>
        <taxon>Vertebrata</taxon>
        <taxon>Euteleostomi</taxon>
        <taxon>Archelosauria</taxon>
        <taxon>Archosauria</taxon>
        <taxon>Dinosauria</taxon>
        <taxon>Saurischia</taxon>
        <taxon>Theropoda</taxon>
        <taxon>Coelurosauria</taxon>
        <taxon>Aves</taxon>
        <taxon>Neognathae</taxon>
        <taxon>Neoaves</taxon>
        <taxon>Telluraves</taxon>
        <taxon>Australaves</taxon>
        <taxon>Passeriformes</taxon>
        <taxon>Muscicapidae</taxon>
        <taxon>Ficedula</taxon>
    </lineage>
</organism>
<dbReference type="Ensembl" id="ENSFALT00000025132.1">
    <property type="protein sequence ID" value="ENSFALP00000018518.1"/>
    <property type="gene ID" value="ENSFALG00000024965.1"/>
</dbReference>
<feature type="region of interest" description="Disordered" evidence="8">
    <location>
        <begin position="1"/>
        <end position="33"/>
    </location>
</feature>
<dbReference type="Pfam" id="PF02434">
    <property type="entry name" value="Fringe"/>
    <property type="match status" value="1"/>
</dbReference>
<keyword evidence="5" id="KW-0735">Signal-anchor</keyword>
<reference evidence="10 11" key="1">
    <citation type="journal article" date="2012" name="Nature">
        <title>The genomic landscape of species divergence in Ficedula flycatchers.</title>
        <authorList>
            <person name="Ellegren H."/>
            <person name="Smeds L."/>
            <person name="Burri R."/>
            <person name="Olason P.I."/>
            <person name="Backstrom N."/>
            <person name="Kawakami T."/>
            <person name="Kunstner A."/>
            <person name="Makinen H."/>
            <person name="Nadachowska-Brzyska K."/>
            <person name="Qvarnstrom A."/>
            <person name="Uebbing S."/>
            <person name="Wolf J.B."/>
        </authorList>
    </citation>
    <scope>NUCLEOTIDE SEQUENCE [LARGE SCALE GENOMIC DNA]</scope>
</reference>
<evidence type="ECO:0000256" key="3">
    <source>
        <dbReference type="ARBA" id="ARBA00022679"/>
    </source>
</evidence>
<dbReference type="GeneTree" id="ENSGT01120000274945"/>
<feature type="compositionally biased region" description="Pro residues" evidence="8">
    <location>
        <begin position="16"/>
        <end position="25"/>
    </location>
</feature>
<evidence type="ECO:0000256" key="7">
    <source>
        <dbReference type="ARBA" id="ARBA00023136"/>
    </source>
</evidence>
<evidence type="ECO:0000256" key="4">
    <source>
        <dbReference type="ARBA" id="ARBA00022692"/>
    </source>
</evidence>
<comment type="subcellular location">
    <subcellularLocation>
        <location evidence="1">Membrane</location>
        <topology evidence="1">Single-pass type II membrane protein</topology>
    </subcellularLocation>
</comment>
<sequence length="203" mass="21727">MEHVTAGKIRARRELPPAPPSPPRPPAEDISPRDVFIAVKTTKKFHKARLELLLDTWISRNRDMVRDGDRDADGLVPAAGRDGAARTGWSPHFSVSDPDLRSVGSGFQADLGSSHSEASPNSALGYFPLSTSRCRAGLSFPLVKLRHGVEVQPSPWVPQSGSGPCSCAAQRTFSLSAQGWESAGTALHAEALGLLARDWAGLE</sequence>
<evidence type="ECO:0000256" key="2">
    <source>
        <dbReference type="ARBA" id="ARBA00022676"/>
    </source>
</evidence>
<dbReference type="GO" id="GO:0016020">
    <property type="term" value="C:membrane"/>
    <property type="evidence" value="ECO:0007669"/>
    <property type="project" value="UniProtKB-SubCell"/>
</dbReference>